<dbReference type="RefSeq" id="WP_092909830.1">
    <property type="nucleotide sequence ID" value="NZ_FOXB01000001.1"/>
</dbReference>
<proteinExistence type="predicted"/>
<dbReference type="Proteomes" id="UP000199227">
    <property type="component" value="Unassembled WGS sequence"/>
</dbReference>
<keyword evidence="1" id="KW-0175">Coiled coil</keyword>
<dbReference type="EMBL" id="FOXB01000001">
    <property type="protein sequence ID" value="SFO88461.1"/>
    <property type="molecule type" value="Genomic_DNA"/>
</dbReference>
<dbReference type="AlphaFoldDB" id="A0A1I5KVJ5"/>
<organism evidence="2 3">
    <name type="scientific">Hydrogenimonas thermophila</name>
    <dbReference type="NCBI Taxonomy" id="223786"/>
    <lineage>
        <taxon>Bacteria</taxon>
        <taxon>Pseudomonadati</taxon>
        <taxon>Campylobacterota</taxon>
        <taxon>Epsilonproteobacteria</taxon>
        <taxon>Campylobacterales</taxon>
        <taxon>Hydrogenimonadaceae</taxon>
        <taxon>Hydrogenimonas</taxon>
    </lineage>
</organism>
<sequence length="292" mass="34558">MDIKEIEKLKNSLIPDINKFLESIVKELLNSKVKNDTLSPLLLTHKEFVDLSLSRIIKKIKEKIFLLAKQKGMPVGDKIFEVKLEYLSAYIFKYDMKHDNVIYNRIAKYIINLIKKDPQSLNQFVSTLRRDVYAGKYGKFRYPELYPFDKNRYSSPIPELKKILTHVDSIKKQLKHKESELNKVTKELDAAKETLSQLEFAIEDTKEIVVNLKKKYKEVELNNRMSMVKNQYKYFGLLTENLKKKIEKYEKEKNFLMKSINGFKEKNKELLNKEEEIINTISSNLKKHKVKL</sequence>
<evidence type="ECO:0000313" key="2">
    <source>
        <dbReference type="EMBL" id="SFO88461.1"/>
    </source>
</evidence>
<accession>A0A1I5KVJ5</accession>
<keyword evidence="3" id="KW-1185">Reference proteome</keyword>
<gene>
    <name evidence="2" type="ORF">SAMN05216234_10189</name>
</gene>
<name>A0A1I5KVJ5_9BACT</name>
<protein>
    <submittedName>
        <fullName evidence="2">Uncharacterized protein</fullName>
    </submittedName>
</protein>
<dbReference type="Gene3D" id="1.10.287.1490">
    <property type="match status" value="1"/>
</dbReference>
<reference evidence="2 3" key="1">
    <citation type="submission" date="2016-10" db="EMBL/GenBank/DDBJ databases">
        <authorList>
            <person name="de Groot N.N."/>
        </authorList>
    </citation>
    <scope>NUCLEOTIDE SEQUENCE [LARGE SCALE GENOMIC DNA]</scope>
    <source>
        <strain evidence="2 3">EP1-55-1</strain>
    </source>
</reference>
<evidence type="ECO:0000313" key="3">
    <source>
        <dbReference type="Proteomes" id="UP000199227"/>
    </source>
</evidence>
<evidence type="ECO:0000256" key="1">
    <source>
        <dbReference type="SAM" id="Coils"/>
    </source>
</evidence>
<feature type="coiled-coil region" evidence="1">
    <location>
        <begin position="167"/>
        <end position="266"/>
    </location>
</feature>